<protein>
    <submittedName>
        <fullName evidence="4">Uncharacterized protein</fullName>
    </submittedName>
</protein>
<feature type="coiled-coil region" evidence="1">
    <location>
        <begin position="132"/>
        <end position="162"/>
    </location>
</feature>
<keyword evidence="3" id="KW-1185">Reference proteome</keyword>
<organism evidence="3 4">
    <name type="scientific">Meloidogyne incognita</name>
    <name type="common">Southern root-knot nematode worm</name>
    <name type="synonym">Oxyuris incognita</name>
    <dbReference type="NCBI Taxonomy" id="6306"/>
    <lineage>
        <taxon>Eukaryota</taxon>
        <taxon>Metazoa</taxon>
        <taxon>Ecdysozoa</taxon>
        <taxon>Nematoda</taxon>
        <taxon>Chromadorea</taxon>
        <taxon>Rhabditida</taxon>
        <taxon>Tylenchina</taxon>
        <taxon>Tylenchomorpha</taxon>
        <taxon>Tylenchoidea</taxon>
        <taxon>Meloidogynidae</taxon>
        <taxon>Meloidogyninae</taxon>
        <taxon>Meloidogyne</taxon>
        <taxon>Meloidogyne incognita group</taxon>
    </lineage>
</organism>
<feature type="region of interest" description="Disordered" evidence="2">
    <location>
        <begin position="1"/>
        <end position="21"/>
    </location>
</feature>
<reference evidence="4" key="1">
    <citation type="submission" date="2022-11" db="UniProtKB">
        <authorList>
            <consortium name="WormBaseParasite"/>
        </authorList>
    </citation>
    <scope>IDENTIFICATION</scope>
</reference>
<accession>A0A914N893</accession>
<feature type="coiled-coil region" evidence="1">
    <location>
        <begin position="214"/>
        <end position="241"/>
    </location>
</feature>
<proteinExistence type="predicted"/>
<dbReference type="WBParaSite" id="Minc3s04562g36548">
    <property type="protein sequence ID" value="Minc3s04562g36548"/>
    <property type="gene ID" value="Minc3s04562g36548"/>
</dbReference>
<evidence type="ECO:0000256" key="2">
    <source>
        <dbReference type="SAM" id="MobiDB-lite"/>
    </source>
</evidence>
<evidence type="ECO:0000313" key="4">
    <source>
        <dbReference type="WBParaSite" id="Minc3s04562g36548"/>
    </source>
</evidence>
<evidence type="ECO:0000313" key="3">
    <source>
        <dbReference type="Proteomes" id="UP000887563"/>
    </source>
</evidence>
<evidence type="ECO:0000256" key="1">
    <source>
        <dbReference type="SAM" id="Coils"/>
    </source>
</evidence>
<name>A0A914N893_MELIC</name>
<keyword evidence="1" id="KW-0175">Coiled coil</keyword>
<dbReference type="Proteomes" id="UP000887563">
    <property type="component" value="Unplaced"/>
</dbReference>
<dbReference type="AlphaFoldDB" id="A0A914N893"/>
<feature type="compositionally biased region" description="Polar residues" evidence="2">
    <location>
        <begin position="1"/>
        <end position="15"/>
    </location>
</feature>
<sequence length="245" mass="28559">MQQQQHLSPNNNMPLSSAPPKMNLIKNRGQQQFSNPLNYFKQNVGGNDYYFQNQNYFCDGAQQQIQQNQPSLFDTNVSNDNLMWNLTAFQPINSQTFLQEFDPLHLQKELLTICDHYNNLISSIHSFWIPKLQFEKQQKDELEIKKEKLERQLVQLQSHQANIFGANSSINQGENAGINQNNSSTQIRDFTDHSITLHEFKTLKAKLEQSEICFSECSRELQNVELKAKCLEEEKNKQNQNFIKS</sequence>